<protein>
    <submittedName>
        <fullName evidence="7">Alcohol dehydrogenase</fullName>
    </submittedName>
</protein>
<dbReference type="Pfam" id="PF08240">
    <property type="entry name" value="ADH_N"/>
    <property type="match status" value="1"/>
</dbReference>
<dbReference type="InterPro" id="IPR013149">
    <property type="entry name" value="ADH-like_C"/>
</dbReference>
<proteinExistence type="inferred from homology"/>
<dbReference type="InterPro" id="IPR002328">
    <property type="entry name" value="ADH_Zn_CS"/>
</dbReference>
<dbReference type="PANTHER" id="PTHR43401:SF2">
    <property type="entry name" value="L-THREONINE 3-DEHYDROGENASE"/>
    <property type="match status" value="1"/>
</dbReference>
<dbReference type="InterPro" id="IPR050129">
    <property type="entry name" value="Zn_alcohol_dh"/>
</dbReference>
<gene>
    <name evidence="7" type="ORF">EHW97_03195</name>
</gene>
<evidence type="ECO:0000313" key="8">
    <source>
        <dbReference type="Proteomes" id="UP000275225"/>
    </source>
</evidence>
<dbReference type="EMBL" id="RQJX01000003">
    <property type="protein sequence ID" value="RQN09271.1"/>
    <property type="molecule type" value="Genomic_DNA"/>
</dbReference>
<dbReference type="Gene3D" id="3.90.180.10">
    <property type="entry name" value="Medium-chain alcohol dehydrogenases, catalytic domain"/>
    <property type="match status" value="1"/>
</dbReference>
<evidence type="ECO:0000256" key="2">
    <source>
        <dbReference type="ARBA" id="ARBA00022723"/>
    </source>
</evidence>
<dbReference type="SUPFAM" id="SSF51735">
    <property type="entry name" value="NAD(P)-binding Rossmann-fold domains"/>
    <property type="match status" value="1"/>
</dbReference>
<dbReference type="SUPFAM" id="SSF50129">
    <property type="entry name" value="GroES-like"/>
    <property type="match status" value="1"/>
</dbReference>
<comment type="similarity">
    <text evidence="5">Belongs to the zinc-containing alcohol dehydrogenase family.</text>
</comment>
<evidence type="ECO:0000256" key="1">
    <source>
        <dbReference type="ARBA" id="ARBA00001947"/>
    </source>
</evidence>
<dbReference type="Proteomes" id="UP000275225">
    <property type="component" value="Unassembled WGS sequence"/>
</dbReference>
<dbReference type="OrthoDB" id="9797931at2"/>
<sequence>MKQAVYYGIEDVRIQDVEIPTPGPGEVVVQNKVTLTCGTDIKMFMRGYRYDPPHLIGHEAAGVVHAVGEGVTRFAVGDRVVAHNTAPCHQCYYCKKGNHSMCVDLPSNLGAYAEYQLIPERIVNETMFRLPDDMPYEQAALTEPLACAVYGTAQVPIELGDTVVVIGCGPIGLMFIRLAHLRGARVIAQDVNEKRLQLATKLGAQHTIAIHDGVDQVAAVKELTEDGRGVDIAIEATGLPQVWELAFDMVCPGGTVLFFGGTKKGTSVTLDCTRFHYDQITAKGIFHTTPIHVRAAFELLKMGAIHHEDFVQNSYELDDLEAAIREHARGEVIKNVIRYDV</sequence>
<dbReference type="InterPro" id="IPR013154">
    <property type="entry name" value="ADH-like_N"/>
</dbReference>
<dbReference type="InterPro" id="IPR036291">
    <property type="entry name" value="NAD(P)-bd_dom_sf"/>
</dbReference>
<evidence type="ECO:0000256" key="4">
    <source>
        <dbReference type="ARBA" id="ARBA00023002"/>
    </source>
</evidence>
<dbReference type="RefSeq" id="WP_124235727.1">
    <property type="nucleotide sequence ID" value="NZ_JBHUFI010000009.1"/>
</dbReference>
<dbReference type="Gene3D" id="3.40.50.720">
    <property type="entry name" value="NAD(P)-binding Rossmann-like Domain"/>
    <property type="match status" value="1"/>
</dbReference>
<keyword evidence="4" id="KW-0560">Oxidoreductase</keyword>
<dbReference type="InterPro" id="IPR020843">
    <property type="entry name" value="ER"/>
</dbReference>
<keyword evidence="3 5" id="KW-0862">Zinc</keyword>
<keyword evidence="2 5" id="KW-0479">Metal-binding</keyword>
<dbReference type="Pfam" id="PF00107">
    <property type="entry name" value="ADH_zinc_N"/>
    <property type="match status" value="1"/>
</dbReference>
<dbReference type="PROSITE" id="PS00059">
    <property type="entry name" value="ADH_ZINC"/>
    <property type="match status" value="1"/>
</dbReference>
<dbReference type="AlphaFoldDB" id="A0A3N6ZGM8"/>
<feature type="domain" description="Enoyl reductase (ER)" evidence="6">
    <location>
        <begin position="8"/>
        <end position="337"/>
    </location>
</feature>
<comment type="caution">
    <text evidence="7">The sequence shown here is derived from an EMBL/GenBank/DDBJ whole genome shotgun (WGS) entry which is preliminary data.</text>
</comment>
<name>A0A3N6ZGM8_9ACTN</name>
<dbReference type="InterPro" id="IPR011032">
    <property type="entry name" value="GroES-like_sf"/>
</dbReference>
<evidence type="ECO:0000256" key="5">
    <source>
        <dbReference type="RuleBase" id="RU361277"/>
    </source>
</evidence>
<dbReference type="SMART" id="SM00829">
    <property type="entry name" value="PKS_ER"/>
    <property type="match status" value="1"/>
</dbReference>
<keyword evidence="8" id="KW-1185">Reference proteome</keyword>
<accession>A0A3N6ZGM8</accession>
<reference evidence="7 8" key="1">
    <citation type="submission" date="2018-11" db="EMBL/GenBank/DDBJ databases">
        <authorList>
            <person name="Li F."/>
        </authorList>
    </citation>
    <scope>NUCLEOTIDE SEQUENCE [LARGE SCALE GENOMIC DNA]</scope>
    <source>
        <strain evidence="7 8">YS17T</strain>
    </source>
</reference>
<dbReference type="GO" id="GO:0008270">
    <property type="term" value="F:zinc ion binding"/>
    <property type="evidence" value="ECO:0007669"/>
    <property type="project" value="InterPro"/>
</dbReference>
<evidence type="ECO:0000313" key="7">
    <source>
        <dbReference type="EMBL" id="RQN09271.1"/>
    </source>
</evidence>
<evidence type="ECO:0000259" key="6">
    <source>
        <dbReference type="SMART" id="SM00829"/>
    </source>
</evidence>
<organism evidence="7 8">
    <name type="scientific">Aeromicrobium camelliae</name>
    <dbReference type="NCBI Taxonomy" id="1538144"/>
    <lineage>
        <taxon>Bacteria</taxon>
        <taxon>Bacillati</taxon>
        <taxon>Actinomycetota</taxon>
        <taxon>Actinomycetes</taxon>
        <taxon>Propionibacteriales</taxon>
        <taxon>Nocardioidaceae</taxon>
        <taxon>Aeromicrobium</taxon>
    </lineage>
</organism>
<dbReference type="PANTHER" id="PTHR43401">
    <property type="entry name" value="L-THREONINE 3-DEHYDROGENASE"/>
    <property type="match status" value="1"/>
</dbReference>
<dbReference type="GO" id="GO:0016491">
    <property type="term" value="F:oxidoreductase activity"/>
    <property type="evidence" value="ECO:0007669"/>
    <property type="project" value="UniProtKB-KW"/>
</dbReference>
<evidence type="ECO:0000256" key="3">
    <source>
        <dbReference type="ARBA" id="ARBA00022833"/>
    </source>
</evidence>
<comment type="cofactor">
    <cofactor evidence="1 5">
        <name>Zn(2+)</name>
        <dbReference type="ChEBI" id="CHEBI:29105"/>
    </cofactor>
</comment>